<dbReference type="AlphaFoldDB" id="A0A1D2MPG4"/>
<name>A0A1D2MPG4_ORCCI</name>
<evidence type="ECO:0000313" key="7">
    <source>
        <dbReference type="Proteomes" id="UP000094527"/>
    </source>
</evidence>
<organism evidence="6 7">
    <name type="scientific">Orchesella cincta</name>
    <name type="common">Springtail</name>
    <name type="synonym">Podura cincta</name>
    <dbReference type="NCBI Taxonomy" id="48709"/>
    <lineage>
        <taxon>Eukaryota</taxon>
        <taxon>Metazoa</taxon>
        <taxon>Ecdysozoa</taxon>
        <taxon>Arthropoda</taxon>
        <taxon>Hexapoda</taxon>
        <taxon>Collembola</taxon>
        <taxon>Entomobryomorpha</taxon>
        <taxon>Entomobryoidea</taxon>
        <taxon>Orchesellidae</taxon>
        <taxon>Orchesellinae</taxon>
        <taxon>Orchesella</taxon>
    </lineage>
</organism>
<keyword evidence="4" id="KW-0966">Cell projection</keyword>
<evidence type="ECO:0000313" key="6">
    <source>
        <dbReference type="EMBL" id="ODM94937.1"/>
    </source>
</evidence>
<evidence type="ECO:0000256" key="5">
    <source>
        <dbReference type="ARBA" id="ARBA00035651"/>
    </source>
</evidence>
<evidence type="ECO:0000256" key="4">
    <source>
        <dbReference type="ARBA" id="ARBA00023273"/>
    </source>
</evidence>
<dbReference type="GO" id="GO:0031514">
    <property type="term" value="C:motile cilium"/>
    <property type="evidence" value="ECO:0007669"/>
    <property type="project" value="UniProtKB-SubCell"/>
</dbReference>
<protein>
    <submittedName>
        <fullName evidence="6">Ropporin-1-like protein</fullName>
    </submittedName>
</protein>
<dbReference type="Gene3D" id="1.20.890.10">
    <property type="entry name" value="cAMP-dependent protein kinase regulatory subunit, dimerization-anchoring domain"/>
    <property type="match status" value="1"/>
</dbReference>
<gene>
    <name evidence="6" type="ORF">Ocin01_11743</name>
</gene>
<dbReference type="OrthoDB" id="288590at2759"/>
<dbReference type="InterPro" id="IPR047844">
    <property type="entry name" value="ROP_DD"/>
</dbReference>
<dbReference type="CDD" id="cd23019">
    <property type="entry name" value="DD_ROP"/>
    <property type="match status" value="1"/>
</dbReference>
<comment type="caution">
    <text evidence="6">The sequence shown here is derived from an EMBL/GenBank/DDBJ whole genome shotgun (WGS) entry which is preliminary data.</text>
</comment>
<proteinExistence type="inferred from homology"/>
<dbReference type="PANTHER" id="PTHR14952:SF9">
    <property type="entry name" value="EF-HAND DOMAIN-CONTAINING PROTEIN"/>
    <property type="match status" value="1"/>
</dbReference>
<dbReference type="Proteomes" id="UP000094527">
    <property type="component" value="Unassembled WGS sequence"/>
</dbReference>
<comment type="similarity">
    <text evidence="5">Belongs to the ropporin family.</text>
</comment>
<evidence type="ECO:0000256" key="3">
    <source>
        <dbReference type="ARBA" id="ARBA00023069"/>
    </source>
</evidence>
<evidence type="ECO:0000256" key="2">
    <source>
        <dbReference type="ARBA" id="ARBA00022846"/>
    </source>
</evidence>
<sequence length="239" mass="27122">MEIATLEMGTDAFPQPPYVDEEGPLMDVFCQDQIRIPPQLPNILKQFAKAAIRTQPRDLDVWGEAYFRAMADGLAPPVKESLEYPLLESKDGLTVGLLRVLDRQLKDHIVTLEKARGKWAALCLETRAFNEIVEIAHFREGENIDWKKILAVLCTSLGTNLTDTMRIICQVLTEQKEGGDAVVPYVVWWELYLFLARLDGTIPAKQLQEVNDFLVRRAHAKFCLIGPTDFLHVDCPPLY</sequence>
<dbReference type="PANTHER" id="PTHR14952">
    <property type="entry name" value="ROPPORIN-1-LIKE PROTEIN"/>
    <property type="match status" value="1"/>
</dbReference>
<evidence type="ECO:0000256" key="1">
    <source>
        <dbReference type="ARBA" id="ARBA00004230"/>
    </source>
</evidence>
<comment type="subcellular location">
    <subcellularLocation>
        <location evidence="1">Cell projection</location>
        <location evidence="1">Cilium</location>
        <location evidence="1">Flagellum</location>
    </subcellularLocation>
</comment>
<dbReference type="OMA" id="QWSSAYF"/>
<keyword evidence="2" id="KW-0282">Flagellum</keyword>
<accession>A0A1D2MPG4</accession>
<dbReference type="SUPFAM" id="SSF47391">
    <property type="entry name" value="Dimerization-anchoring domain of cAMP-dependent PK regulatory subunit"/>
    <property type="match status" value="1"/>
</dbReference>
<dbReference type="EMBL" id="LJIJ01000732">
    <property type="protein sequence ID" value="ODM94937.1"/>
    <property type="molecule type" value="Genomic_DNA"/>
</dbReference>
<reference evidence="6 7" key="1">
    <citation type="journal article" date="2016" name="Genome Biol. Evol.">
        <title>Gene Family Evolution Reflects Adaptation to Soil Environmental Stressors in the Genome of the Collembolan Orchesella cincta.</title>
        <authorList>
            <person name="Faddeeva-Vakhrusheva A."/>
            <person name="Derks M.F."/>
            <person name="Anvar S.Y."/>
            <person name="Agamennone V."/>
            <person name="Suring W."/>
            <person name="Smit S."/>
            <person name="van Straalen N.M."/>
            <person name="Roelofs D."/>
        </authorList>
    </citation>
    <scope>NUCLEOTIDE SEQUENCE [LARGE SCALE GENOMIC DNA]</scope>
    <source>
        <tissue evidence="6">Mixed pool</tissue>
    </source>
</reference>
<keyword evidence="3" id="KW-0969">Cilium</keyword>
<keyword evidence="7" id="KW-1185">Reference proteome</keyword>